<dbReference type="AlphaFoldDB" id="A0A6A6CWQ7"/>
<keyword evidence="4" id="KW-1185">Reference proteome</keyword>
<dbReference type="PANTHER" id="PTHR38695:SF1">
    <property type="entry name" value="AMINO ACID PERMEASE_ SLC12A DOMAIN-CONTAINING PROTEIN"/>
    <property type="match status" value="1"/>
</dbReference>
<dbReference type="GeneID" id="54569030"/>
<feature type="domain" description="Luciferase" evidence="2">
    <location>
        <begin position="159"/>
        <end position="226"/>
    </location>
</feature>
<keyword evidence="1" id="KW-0812">Transmembrane</keyword>
<name>A0A6A6CWQ7_ZASCE</name>
<keyword evidence="1" id="KW-0472">Membrane</keyword>
<gene>
    <name evidence="3" type="ORF">M409DRAFT_63775</name>
</gene>
<dbReference type="RefSeq" id="XP_033672440.1">
    <property type="nucleotide sequence ID" value="XM_033815758.1"/>
</dbReference>
<feature type="transmembrane region" description="Helical" evidence="1">
    <location>
        <begin position="12"/>
        <end position="33"/>
    </location>
</feature>
<evidence type="ECO:0000259" key="2">
    <source>
        <dbReference type="Pfam" id="PF17648"/>
    </source>
</evidence>
<evidence type="ECO:0000256" key="1">
    <source>
        <dbReference type="SAM" id="Phobius"/>
    </source>
</evidence>
<dbReference type="EMBL" id="ML993583">
    <property type="protein sequence ID" value="KAF2171551.1"/>
    <property type="molecule type" value="Genomic_DNA"/>
</dbReference>
<protein>
    <recommendedName>
        <fullName evidence="2">Luciferase domain-containing protein</fullName>
    </recommendedName>
</protein>
<reference evidence="3" key="1">
    <citation type="journal article" date="2020" name="Stud. Mycol.">
        <title>101 Dothideomycetes genomes: a test case for predicting lifestyles and emergence of pathogens.</title>
        <authorList>
            <person name="Haridas S."/>
            <person name="Albert R."/>
            <person name="Binder M."/>
            <person name="Bloem J."/>
            <person name="Labutti K."/>
            <person name="Salamov A."/>
            <person name="Andreopoulos B."/>
            <person name="Baker S."/>
            <person name="Barry K."/>
            <person name="Bills G."/>
            <person name="Bluhm B."/>
            <person name="Cannon C."/>
            <person name="Castanera R."/>
            <person name="Culley D."/>
            <person name="Daum C."/>
            <person name="Ezra D."/>
            <person name="Gonzalez J."/>
            <person name="Henrissat B."/>
            <person name="Kuo A."/>
            <person name="Liang C."/>
            <person name="Lipzen A."/>
            <person name="Lutzoni F."/>
            <person name="Magnuson J."/>
            <person name="Mondo S."/>
            <person name="Nolan M."/>
            <person name="Ohm R."/>
            <person name="Pangilinan J."/>
            <person name="Park H.-J."/>
            <person name="Ramirez L."/>
            <person name="Alfaro M."/>
            <person name="Sun H."/>
            <person name="Tritt A."/>
            <person name="Yoshinaga Y."/>
            <person name="Zwiers L.-H."/>
            <person name="Turgeon B."/>
            <person name="Goodwin S."/>
            <person name="Spatafora J."/>
            <person name="Crous P."/>
            <person name="Grigoriev I."/>
        </authorList>
    </citation>
    <scope>NUCLEOTIDE SEQUENCE</scope>
    <source>
        <strain evidence="3">ATCC 36951</strain>
    </source>
</reference>
<dbReference type="InterPro" id="IPR040841">
    <property type="entry name" value="Luciferase_dom"/>
</dbReference>
<dbReference type="Proteomes" id="UP000799537">
    <property type="component" value="Unassembled WGS sequence"/>
</dbReference>
<dbReference type="InterPro" id="IPR048273">
    <property type="entry name" value="Luciferase"/>
</dbReference>
<proteinExistence type="predicted"/>
<dbReference type="Pfam" id="PF17648">
    <property type="entry name" value="Luciferase"/>
    <property type="match status" value="1"/>
</dbReference>
<accession>A0A6A6CWQ7</accession>
<evidence type="ECO:0000313" key="4">
    <source>
        <dbReference type="Proteomes" id="UP000799537"/>
    </source>
</evidence>
<dbReference type="PANTHER" id="PTHR38695">
    <property type="entry name" value="AMINO ACID PERMEASE_ SLC12A DOMAIN-CONTAINING PROTEIN"/>
    <property type="match status" value="1"/>
</dbReference>
<evidence type="ECO:0000313" key="3">
    <source>
        <dbReference type="EMBL" id="KAF2171551.1"/>
    </source>
</evidence>
<dbReference type="OrthoDB" id="5358398at2759"/>
<sequence length="236" mass="26008">MDSLQQQAFDNRLILGAGAAALTGILGFATWLYRDYTAWIDFGTGGTPANVSGYVRISKFRVLRAFPGDDLKDAPTLSQTGPRTYPRRFRAAKGSHLESLSAHYHSDTAYDRLHALPKKYADQLSDALKLDKSVTEGRTTDAIYALPAHRHGAHDKVLGDEIAHVHPAENSLHVWLTETDTYKVVSAGWGERFPLASLGMVNAGWTFLYAPRNMEEVAVIEDIFKAGIGHLTGKRL</sequence>
<keyword evidence="1" id="KW-1133">Transmembrane helix</keyword>
<organism evidence="3 4">
    <name type="scientific">Zasmidium cellare ATCC 36951</name>
    <dbReference type="NCBI Taxonomy" id="1080233"/>
    <lineage>
        <taxon>Eukaryota</taxon>
        <taxon>Fungi</taxon>
        <taxon>Dikarya</taxon>
        <taxon>Ascomycota</taxon>
        <taxon>Pezizomycotina</taxon>
        <taxon>Dothideomycetes</taxon>
        <taxon>Dothideomycetidae</taxon>
        <taxon>Mycosphaerellales</taxon>
        <taxon>Mycosphaerellaceae</taxon>
        <taxon>Zasmidium</taxon>
    </lineage>
</organism>